<dbReference type="EMBL" id="LOBP01000209">
    <property type="protein sequence ID" value="KYN79693.1"/>
    <property type="molecule type" value="Genomic_DNA"/>
</dbReference>
<dbReference type="Proteomes" id="UP000075609">
    <property type="component" value="Unassembled WGS sequence"/>
</dbReference>
<protein>
    <recommendedName>
        <fullName evidence="3">DUF2971 domain-containing protein</fullName>
    </recommendedName>
</protein>
<reference evidence="1 2" key="1">
    <citation type="submission" date="2015-12" db="EMBL/GenBank/DDBJ databases">
        <authorList>
            <person name="Tarr C.L."/>
            <person name="Gladney L.M."/>
        </authorList>
    </citation>
    <scope>NUCLEOTIDE SEQUENCE [LARGE SCALE GENOMIC DNA]</scope>
    <source>
        <strain evidence="1 2">1048-83</strain>
    </source>
</reference>
<name>A0ABR5VW91_9VIBR</name>
<keyword evidence="2" id="KW-1185">Reference proteome</keyword>
<organism evidence="1 2">
    <name type="scientific">Vibrio cidicii</name>
    <dbReference type="NCBI Taxonomy" id="1763883"/>
    <lineage>
        <taxon>Bacteria</taxon>
        <taxon>Pseudomonadati</taxon>
        <taxon>Pseudomonadota</taxon>
        <taxon>Gammaproteobacteria</taxon>
        <taxon>Vibrionales</taxon>
        <taxon>Vibrionaceae</taxon>
        <taxon>Vibrio</taxon>
    </lineage>
</organism>
<comment type="caution">
    <text evidence="1">The sequence shown here is derived from an EMBL/GenBank/DDBJ whole genome shotgun (WGS) entry which is preliminary data.</text>
</comment>
<sequence length="209" mass="24300">MGYNYEKWGRRYAERNDMSAYLVHLTRESETIGDEIDVLVKILTDRKLIGSSTKSGFICGTDTAVCFQDAPLYSICQSVYYEQKLRENAPEIKLRYSPMGLMFQKGLVHQSGGRPVIYDKTEDAKKYLNQSEWWRIVNLNYDNPDSLIDWTHEREWRVKGDYQFDLKNATLLVVNMDKAKQINQLYKAKNGGDLFELLDGVIALDKILY</sequence>
<gene>
    <name evidence="1" type="ORF">ATY35_20350</name>
</gene>
<evidence type="ECO:0000313" key="2">
    <source>
        <dbReference type="Proteomes" id="UP000075609"/>
    </source>
</evidence>
<evidence type="ECO:0008006" key="3">
    <source>
        <dbReference type="Google" id="ProtNLM"/>
    </source>
</evidence>
<evidence type="ECO:0000313" key="1">
    <source>
        <dbReference type="EMBL" id="KYN79693.1"/>
    </source>
</evidence>
<proteinExistence type="predicted"/>
<accession>A0ABR5VW91</accession>
<dbReference type="RefSeq" id="WP_061900968.1">
    <property type="nucleotide sequence ID" value="NZ_LOBP01000209.1"/>
</dbReference>